<dbReference type="Proteomes" id="UP001139981">
    <property type="component" value="Unassembled WGS sequence"/>
</dbReference>
<name>A0ACC1LVD5_9FUNG</name>
<accession>A0ACC1LVD5</accession>
<organism evidence="1 2">
    <name type="scientific">Coemansia aciculifera</name>
    <dbReference type="NCBI Taxonomy" id="417176"/>
    <lineage>
        <taxon>Eukaryota</taxon>
        <taxon>Fungi</taxon>
        <taxon>Fungi incertae sedis</taxon>
        <taxon>Zoopagomycota</taxon>
        <taxon>Kickxellomycotina</taxon>
        <taxon>Kickxellomycetes</taxon>
        <taxon>Kickxellales</taxon>
        <taxon>Kickxellaceae</taxon>
        <taxon>Coemansia</taxon>
    </lineage>
</organism>
<sequence>MRTSIVAVPAPLDSLFALQQSAADTLLVQVCKEDGVVLTLASNVAGCSAQLVRPPSSSPSGLSCDGTQFVPARVFASDVDGSYVLENRHVRVVVDGNGRITSYYDHAEKRELVAPGKAANVMELYDDVPDYWDAWDIEIYSLEKYRTLEGGEVTISKEGPLVASLKFRLSISDDSSLTQTISLSAISTRLDFETDVDWHENRKCLKAAFTWDIRSDVATYETQFGVVQRPTHRNTSWDIAKFEVCAHKFADLSEFGYGVALLNDCKYGHSTIENKMTLSLLRAPKAPDEHCDMGRHRFRYAVYPHAGSFNESNVVEEAYQFNVPLQVLPVNPSSLLAAGRGELPLSQPCFSISGARNVVLDTVKLAEDDKDSYIVRMYEAYGGHARALLTTRLAAASIHKVNIMEEHMEDGKLTWLSRSNTVEVAFKPFEIVTLKFTAH</sequence>
<comment type="caution">
    <text evidence="1">The sequence shown here is derived from an EMBL/GenBank/DDBJ whole genome shotgun (WGS) entry which is preliminary data.</text>
</comment>
<keyword evidence="1" id="KW-0378">Hydrolase</keyword>
<proteinExistence type="predicted"/>
<evidence type="ECO:0000313" key="2">
    <source>
        <dbReference type="Proteomes" id="UP001139981"/>
    </source>
</evidence>
<reference evidence="1" key="1">
    <citation type="submission" date="2022-07" db="EMBL/GenBank/DDBJ databases">
        <title>Phylogenomic reconstructions and comparative analyses of Kickxellomycotina fungi.</title>
        <authorList>
            <person name="Reynolds N.K."/>
            <person name="Stajich J.E."/>
            <person name="Barry K."/>
            <person name="Grigoriev I.V."/>
            <person name="Crous P."/>
            <person name="Smith M.E."/>
        </authorList>
    </citation>
    <scope>NUCLEOTIDE SEQUENCE</scope>
    <source>
        <strain evidence="1">CBS 190363</strain>
    </source>
</reference>
<evidence type="ECO:0000313" key="1">
    <source>
        <dbReference type="EMBL" id="KAJ2884904.1"/>
    </source>
</evidence>
<gene>
    <name evidence="1" type="primary">AMS1_3</name>
    <name evidence="1" type="ORF">IWW38_005375</name>
</gene>
<dbReference type="EC" id="3.2.1.24" evidence="1"/>
<keyword evidence="1" id="KW-0326">Glycosidase</keyword>
<keyword evidence="2" id="KW-1185">Reference proteome</keyword>
<protein>
    <submittedName>
        <fullName evidence="1">Glycoside hydrolase, 38 vacuolar alpha mannosidase</fullName>
        <ecNumber evidence="1">3.2.1.24</ecNumber>
    </submittedName>
</protein>
<dbReference type="EMBL" id="JANBVB010002475">
    <property type="protein sequence ID" value="KAJ2884904.1"/>
    <property type="molecule type" value="Genomic_DNA"/>
</dbReference>